<organism evidence="1 2">
    <name type="scientific">Xanthomonas phage Langgrundblatt1</name>
    <dbReference type="NCBI Taxonomy" id="2939128"/>
    <lineage>
        <taxon>Viruses</taxon>
        <taxon>Duplodnaviria</taxon>
        <taxon>Heunggongvirae</taxon>
        <taxon>Uroviricota</taxon>
        <taxon>Caudoviricetes</taxon>
        <taxon>Stanbaylleyvirinae</taxon>
        <taxon>Shirevirus</taxon>
        <taxon>Shirevirus langgrundblatt1</taxon>
    </lineage>
</organism>
<gene>
    <name evidence="1" type="ORF">Langgrundblatt1_BL10061</name>
</gene>
<dbReference type="SUPFAM" id="SSF101386">
    <property type="entry name" value="all-alpha NTP pyrophosphatases"/>
    <property type="match status" value="1"/>
</dbReference>
<dbReference type="Proteomes" id="UP001056479">
    <property type="component" value="Segment"/>
</dbReference>
<protein>
    <submittedName>
        <fullName evidence="1">Nucleotide pyrophosphohydrolase</fullName>
    </submittedName>
</protein>
<proteinExistence type="predicted"/>
<name>A0A9E7E1H3_9CAUD</name>
<accession>A0A9E7E1H3</accession>
<evidence type="ECO:0000313" key="1">
    <source>
        <dbReference type="EMBL" id="URA06826.1"/>
    </source>
</evidence>
<keyword evidence="2" id="KW-1185">Reference proteome</keyword>
<dbReference type="EMBL" id="ON189042">
    <property type="protein sequence ID" value="URA06826.1"/>
    <property type="molecule type" value="Genomic_DNA"/>
</dbReference>
<evidence type="ECO:0000313" key="2">
    <source>
        <dbReference type="Proteomes" id="UP001056479"/>
    </source>
</evidence>
<sequence>MRRNIKRSHAVNTLVIRPKSGKMGRMMTRKIFRVKRKICLTAKTACPSLRFHIGPSPSGKAPDFDSGIRWFDSNRPSHFNQRRNRRMNDAAAINTTEAKTFDYIEEANVTASNNFHGDLVPLYWFQGALFNAIKAIEQLDAIKKTLFYGRELTGLPEHHPVTTGCQHLPGMVDPEDLKRGELLLHSIVGTVTEAGEQLEMLSNVLFNGAKFDDVNFIEEVGDGFWYAAIGLKQVGATFGDVQHRNIAKLRHRFPQKFTEYDANNRDLFGERRILEMQSKPTADIADWAQVGNVLAGYISNHPGGEGDGRTSAIVKMDEANGICETKNTIYRLGRKATALDLDTPAGMSAANEPQQPFKPMVETLNRCAARGLRIEISGPTASGKTVAKNMIQDLIPNATVVDTTE</sequence>
<reference evidence="1" key="1">
    <citation type="journal article" date="2022" name="Viruses">
        <title>Isolation of novel Xanthomonas phages for the plant pathogens X. translucens and X. campestris.</title>
        <authorList>
            <person name="Erdrich S.H."/>
            <person name="Sharma V."/>
            <person name="Schurr U."/>
            <person name="Arsova B."/>
            <person name="Frunzke J."/>
        </authorList>
    </citation>
    <scope>NUCLEOTIDE SEQUENCE</scope>
</reference>